<feature type="region of interest" description="Disordered" evidence="1">
    <location>
        <begin position="42"/>
        <end position="120"/>
    </location>
</feature>
<gene>
    <name evidence="2" type="ORF">Fot_14421</name>
</gene>
<feature type="compositionally biased region" description="Polar residues" evidence="1">
    <location>
        <begin position="102"/>
        <end position="117"/>
    </location>
</feature>
<evidence type="ECO:0000313" key="3">
    <source>
        <dbReference type="Proteomes" id="UP001604277"/>
    </source>
</evidence>
<sequence>MAAANCWFSVLTSSTGSTSRYFLTSQRLFSTSRRPTYFLTSIVKSSKDPNQNQNPKQKLPRKTPDKFSIESEDITQKFPGRSRDKSPLSNADGRSSRKKAGRSQSTSLRSSGVQRKGNNGVLFDSKDQHVYIVFPFIGKKDMKFKKSQLSFDLAANGTLNPQLVS</sequence>
<keyword evidence="3" id="KW-1185">Reference proteome</keyword>
<name>A0ABD1W699_9LAMI</name>
<evidence type="ECO:0000313" key="2">
    <source>
        <dbReference type="EMBL" id="KAL2545188.1"/>
    </source>
</evidence>
<dbReference type="Proteomes" id="UP001604277">
    <property type="component" value="Unassembled WGS sequence"/>
</dbReference>
<accession>A0ABD1W699</accession>
<reference evidence="3" key="1">
    <citation type="submission" date="2024-07" db="EMBL/GenBank/DDBJ databases">
        <title>Two chromosome-level genome assemblies of Korean endemic species Abeliophyllum distichum and Forsythia ovata (Oleaceae).</title>
        <authorList>
            <person name="Jang H."/>
        </authorList>
    </citation>
    <scope>NUCLEOTIDE SEQUENCE [LARGE SCALE GENOMIC DNA]</scope>
</reference>
<evidence type="ECO:0000256" key="1">
    <source>
        <dbReference type="SAM" id="MobiDB-lite"/>
    </source>
</evidence>
<protein>
    <submittedName>
        <fullName evidence="2">Protease Do-like 2</fullName>
    </submittedName>
</protein>
<dbReference type="EMBL" id="JBFOLJ010000004">
    <property type="protein sequence ID" value="KAL2545188.1"/>
    <property type="molecule type" value="Genomic_DNA"/>
</dbReference>
<comment type="caution">
    <text evidence="2">The sequence shown here is derived from an EMBL/GenBank/DDBJ whole genome shotgun (WGS) entry which is preliminary data.</text>
</comment>
<feature type="compositionally biased region" description="Polar residues" evidence="1">
    <location>
        <begin position="42"/>
        <end position="56"/>
    </location>
</feature>
<organism evidence="2 3">
    <name type="scientific">Forsythia ovata</name>
    <dbReference type="NCBI Taxonomy" id="205694"/>
    <lineage>
        <taxon>Eukaryota</taxon>
        <taxon>Viridiplantae</taxon>
        <taxon>Streptophyta</taxon>
        <taxon>Embryophyta</taxon>
        <taxon>Tracheophyta</taxon>
        <taxon>Spermatophyta</taxon>
        <taxon>Magnoliopsida</taxon>
        <taxon>eudicotyledons</taxon>
        <taxon>Gunneridae</taxon>
        <taxon>Pentapetalae</taxon>
        <taxon>asterids</taxon>
        <taxon>lamiids</taxon>
        <taxon>Lamiales</taxon>
        <taxon>Oleaceae</taxon>
        <taxon>Forsythieae</taxon>
        <taxon>Forsythia</taxon>
    </lineage>
</organism>
<proteinExistence type="predicted"/>
<dbReference type="AlphaFoldDB" id="A0ABD1W699"/>